<organism evidence="9 10">
    <name type="scientific">Blautia pseudococcoides</name>
    <dbReference type="NCBI Taxonomy" id="1796616"/>
    <lineage>
        <taxon>Bacteria</taxon>
        <taxon>Bacillati</taxon>
        <taxon>Bacillota</taxon>
        <taxon>Clostridia</taxon>
        <taxon>Lachnospirales</taxon>
        <taxon>Lachnospiraceae</taxon>
        <taxon>Blautia</taxon>
    </lineage>
</organism>
<dbReference type="STRING" id="1796616.A4V09_11635"/>
<dbReference type="NCBIfam" id="TIGR00704">
    <property type="entry name" value="NaPi_cotrn_rel"/>
    <property type="match status" value="1"/>
</dbReference>
<feature type="transmembrane region" description="Helical" evidence="7">
    <location>
        <begin position="101"/>
        <end position="123"/>
    </location>
</feature>
<dbReference type="InterPro" id="IPR026022">
    <property type="entry name" value="PhoU_dom"/>
</dbReference>
<dbReference type="SUPFAM" id="SSF109755">
    <property type="entry name" value="PhoU-like"/>
    <property type="match status" value="1"/>
</dbReference>
<evidence type="ECO:0000313" key="10">
    <source>
        <dbReference type="Proteomes" id="UP000092574"/>
    </source>
</evidence>
<evidence type="ECO:0000256" key="2">
    <source>
        <dbReference type="ARBA" id="ARBA00022475"/>
    </source>
</evidence>
<dbReference type="Gene3D" id="1.20.58.220">
    <property type="entry name" value="Phosphate transport system protein phou homolog 2, domain 2"/>
    <property type="match status" value="1"/>
</dbReference>
<dbReference type="AlphaFoldDB" id="A0A1C7I9P8"/>
<feature type="transmembrane region" description="Helical" evidence="7">
    <location>
        <begin position="240"/>
        <end position="261"/>
    </location>
</feature>
<feature type="transmembrane region" description="Helical" evidence="7">
    <location>
        <begin position="176"/>
        <end position="198"/>
    </location>
</feature>
<keyword evidence="4 7" id="KW-1133">Transmembrane helix</keyword>
<evidence type="ECO:0000256" key="4">
    <source>
        <dbReference type="ARBA" id="ARBA00022989"/>
    </source>
</evidence>
<dbReference type="RefSeq" id="WP_065542530.1">
    <property type="nucleotide sequence ID" value="NZ_CP015405.2"/>
</dbReference>
<proteinExistence type="predicted"/>
<feature type="coiled-coil region" evidence="6">
    <location>
        <begin position="474"/>
        <end position="501"/>
    </location>
</feature>
<dbReference type="OrthoDB" id="9763003at2"/>
<dbReference type="Pfam" id="PF01895">
    <property type="entry name" value="PhoU"/>
    <property type="match status" value="2"/>
</dbReference>
<evidence type="ECO:0000256" key="7">
    <source>
        <dbReference type="SAM" id="Phobius"/>
    </source>
</evidence>
<gene>
    <name evidence="9" type="ORF">A4V09_11635</name>
</gene>
<evidence type="ECO:0000256" key="5">
    <source>
        <dbReference type="ARBA" id="ARBA00023136"/>
    </source>
</evidence>
<evidence type="ECO:0000313" key="9">
    <source>
        <dbReference type="EMBL" id="ANU76361.1"/>
    </source>
</evidence>
<dbReference type="InterPro" id="IPR004633">
    <property type="entry name" value="NaPi_cotrn-rel/YqeW-like"/>
</dbReference>
<dbReference type="Pfam" id="PF02690">
    <property type="entry name" value="Na_Pi_cotrans"/>
    <property type="match status" value="2"/>
</dbReference>
<dbReference type="InterPro" id="IPR038078">
    <property type="entry name" value="PhoU-like_sf"/>
</dbReference>
<dbReference type="KEGG" id="byl:A4V09_11635"/>
<feature type="transmembrane region" description="Helical" evidence="7">
    <location>
        <begin position="204"/>
        <end position="228"/>
    </location>
</feature>
<evidence type="ECO:0000259" key="8">
    <source>
        <dbReference type="Pfam" id="PF01895"/>
    </source>
</evidence>
<feature type="transmembrane region" description="Helical" evidence="7">
    <location>
        <begin position="6"/>
        <end position="24"/>
    </location>
</feature>
<dbReference type="GO" id="GO:0005436">
    <property type="term" value="F:sodium:phosphate symporter activity"/>
    <property type="evidence" value="ECO:0007669"/>
    <property type="project" value="InterPro"/>
</dbReference>
<name>A0A1C7I9P8_9FIRM</name>
<feature type="domain" description="PhoU" evidence="8">
    <location>
        <begin position="347"/>
        <end position="433"/>
    </location>
</feature>
<feature type="domain" description="PhoU" evidence="8">
    <location>
        <begin position="452"/>
        <end position="534"/>
    </location>
</feature>
<dbReference type="Proteomes" id="UP000092574">
    <property type="component" value="Chromosome"/>
</dbReference>
<sequence length="552" mass="60148">MNVGNILTLIGGLGLFLYGMRVMSDSIEKAAGAKMRSFLAFFTKNKVVGMLFGMIFCAIIQSSSATTVMVVSFVNAGLMNLFQAAGVIMGANIGTTITSQLVAFNLSQIAPVFLMLGVIIVMFCKKEKVKKVGEVILGFGILFMGLSLMSGSMAGLKESPIIISLLSNLKNPLLGIFIGFLITAIVQSSSVTVSILLLMAQQGLLPLGICFYIILGCNIGACTSALLAALNGNKDAKRAALIHFLFNVIGTMIMAVLLLAGETWIENAITTLSGGNIGRSVANAHTLFKVFQVLILLPFSGAIVKMTYLFVPGKDEVAADGGFQLEYIGPTNVFSPSTAVVEATKELERMGNMAITNLNRAMNALITLDEDEIAEVYRVEKHIDYMNHAITDYLIAINQSTLPIDDIKSIGGLFHVVNDIERIGDHAENVADSAIERREKDIEFSPAAQKELAEMMDKVIRIMTYSMDMFSNNSQKHLQEILELEDSIDEMERHLQATHIQRLTKNECTPDASMIYSDLISGLERVADHATNIAFSILDEEPEEDKRIVMEL</sequence>
<comment type="subcellular location">
    <subcellularLocation>
        <location evidence="1">Cell membrane</location>
        <topology evidence="1">Multi-pass membrane protein</topology>
    </subcellularLocation>
</comment>
<feature type="transmembrane region" description="Helical" evidence="7">
    <location>
        <begin position="68"/>
        <end position="89"/>
    </location>
</feature>
<feature type="transmembrane region" description="Helical" evidence="7">
    <location>
        <begin position="45"/>
        <end position="62"/>
    </location>
</feature>
<accession>A0A1C7I9P8</accession>
<dbReference type="PANTHER" id="PTHR10010">
    <property type="entry name" value="SOLUTE CARRIER FAMILY 34 SODIUM PHOSPHATE , MEMBER 2-RELATED"/>
    <property type="match status" value="1"/>
</dbReference>
<dbReference type="InterPro" id="IPR003841">
    <property type="entry name" value="Na/Pi_transpt"/>
</dbReference>
<reference evidence="9" key="1">
    <citation type="submission" date="2017-04" db="EMBL/GenBank/DDBJ databases">
        <title>Complete Genome Sequences of Twelve Strains of a Stable Defined Moderately Diverse Mouse Microbiota 2 (sDMDMm2).</title>
        <authorList>
            <person name="Uchimura Y."/>
            <person name="Wyss M."/>
            <person name="Brugiroux S."/>
            <person name="Limenitakis J.P."/>
            <person name="Stecher B."/>
            <person name="McCoy K.D."/>
            <person name="Macpherson A.J."/>
        </authorList>
    </citation>
    <scope>NUCLEOTIDE SEQUENCE</scope>
    <source>
        <strain evidence="9">YL58</strain>
    </source>
</reference>
<feature type="transmembrane region" description="Helical" evidence="7">
    <location>
        <begin position="281"/>
        <end position="304"/>
    </location>
</feature>
<keyword evidence="3 7" id="KW-0812">Transmembrane</keyword>
<dbReference type="GO" id="GO:0005886">
    <property type="term" value="C:plasma membrane"/>
    <property type="evidence" value="ECO:0007669"/>
    <property type="project" value="UniProtKB-SubCell"/>
</dbReference>
<dbReference type="NCBIfam" id="NF037997">
    <property type="entry name" value="Na_Pi_symport"/>
    <property type="match status" value="1"/>
</dbReference>
<feature type="transmembrane region" description="Helical" evidence="7">
    <location>
        <begin position="135"/>
        <end position="156"/>
    </location>
</feature>
<evidence type="ECO:0000256" key="3">
    <source>
        <dbReference type="ARBA" id="ARBA00022692"/>
    </source>
</evidence>
<keyword evidence="6" id="KW-0175">Coiled coil</keyword>
<keyword evidence="2" id="KW-1003">Cell membrane</keyword>
<evidence type="ECO:0000256" key="6">
    <source>
        <dbReference type="SAM" id="Coils"/>
    </source>
</evidence>
<dbReference type="GO" id="GO:0044341">
    <property type="term" value="P:sodium-dependent phosphate transport"/>
    <property type="evidence" value="ECO:0007669"/>
    <property type="project" value="InterPro"/>
</dbReference>
<keyword evidence="10" id="KW-1185">Reference proteome</keyword>
<evidence type="ECO:0000256" key="1">
    <source>
        <dbReference type="ARBA" id="ARBA00004651"/>
    </source>
</evidence>
<keyword evidence="5 7" id="KW-0472">Membrane</keyword>
<protein>
    <submittedName>
        <fullName evidence="9">Na/Pi cotransporter</fullName>
    </submittedName>
</protein>
<dbReference type="EMBL" id="CP015405">
    <property type="protein sequence ID" value="ANU76361.1"/>
    <property type="molecule type" value="Genomic_DNA"/>
</dbReference>
<dbReference type="PANTHER" id="PTHR10010:SF46">
    <property type="entry name" value="SODIUM-DEPENDENT PHOSPHATE TRANSPORT PROTEIN 2B"/>
    <property type="match status" value="1"/>
</dbReference>